<keyword evidence="9" id="KW-1185">Reference proteome</keyword>
<accession>A0AA40FAE9</accession>
<name>A0AA40FAE9_9PEZI</name>
<protein>
    <recommendedName>
        <fullName evidence="7">C2H2-type domain-containing protein</fullName>
    </recommendedName>
</protein>
<dbReference type="FunFam" id="3.30.160.60:FF:000446">
    <property type="entry name" value="Zinc finger protein"/>
    <property type="match status" value="1"/>
</dbReference>
<proteinExistence type="predicted"/>
<dbReference type="GO" id="GO:0008270">
    <property type="term" value="F:zinc ion binding"/>
    <property type="evidence" value="ECO:0007669"/>
    <property type="project" value="UniProtKB-KW"/>
</dbReference>
<dbReference type="FunFam" id="3.30.160.60:FF:000478">
    <property type="entry name" value="Zinc finger protein 133"/>
    <property type="match status" value="1"/>
</dbReference>
<dbReference type="PROSITE" id="PS50157">
    <property type="entry name" value="ZINC_FINGER_C2H2_2"/>
    <property type="match status" value="4"/>
</dbReference>
<dbReference type="FunFam" id="3.30.160.60:FF:000557">
    <property type="entry name" value="zinc finger and SCAN domain-containing protein 29"/>
    <property type="match status" value="1"/>
</dbReference>
<gene>
    <name evidence="8" type="ORF">B0T18DRAFT_398642</name>
</gene>
<feature type="compositionally biased region" description="Polar residues" evidence="6">
    <location>
        <begin position="21"/>
        <end position="30"/>
    </location>
</feature>
<feature type="domain" description="C2H2-type" evidence="7">
    <location>
        <begin position="536"/>
        <end position="558"/>
    </location>
</feature>
<feature type="domain" description="C2H2-type" evidence="7">
    <location>
        <begin position="480"/>
        <end position="507"/>
    </location>
</feature>
<dbReference type="InterPro" id="IPR036236">
    <property type="entry name" value="Znf_C2H2_sf"/>
</dbReference>
<dbReference type="Gene3D" id="3.30.160.60">
    <property type="entry name" value="Classic Zinc Finger"/>
    <property type="match status" value="5"/>
</dbReference>
<feature type="compositionally biased region" description="Low complexity" evidence="6">
    <location>
        <begin position="347"/>
        <end position="359"/>
    </location>
</feature>
<feature type="region of interest" description="Disordered" evidence="6">
    <location>
        <begin position="1"/>
        <end position="30"/>
    </location>
</feature>
<dbReference type="SMART" id="SM00355">
    <property type="entry name" value="ZnF_C2H2"/>
    <property type="match status" value="7"/>
</dbReference>
<evidence type="ECO:0000256" key="5">
    <source>
        <dbReference type="PROSITE-ProRule" id="PRU00042"/>
    </source>
</evidence>
<dbReference type="PANTHER" id="PTHR23235">
    <property type="entry name" value="KRUEPPEL-LIKE TRANSCRIPTION FACTOR"/>
    <property type="match status" value="1"/>
</dbReference>
<feature type="region of interest" description="Disordered" evidence="6">
    <location>
        <begin position="332"/>
        <end position="394"/>
    </location>
</feature>
<evidence type="ECO:0000256" key="1">
    <source>
        <dbReference type="ARBA" id="ARBA00022723"/>
    </source>
</evidence>
<dbReference type="InterPro" id="IPR013087">
    <property type="entry name" value="Znf_C2H2_type"/>
</dbReference>
<keyword evidence="2" id="KW-0677">Repeat</keyword>
<dbReference type="PROSITE" id="PS00028">
    <property type="entry name" value="ZINC_FINGER_C2H2_1"/>
    <property type="match status" value="4"/>
</dbReference>
<dbReference type="Pfam" id="PF00096">
    <property type="entry name" value="zf-C2H2"/>
    <property type="match status" value="4"/>
</dbReference>
<dbReference type="Proteomes" id="UP001172155">
    <property type="component" value="Unassembled WGS sequence"/>
</dbReference>
<dbReference type="PANTHER" id="PTHR23235:SF60">
    <property type="entry name" value="STRIPE, ISOFORM D"/>
    <property type="match status" value="1"/>
</dbReference>
<evidence type="ECO:0000256" key="6">
    <source>
        <dbReference type="SAM" id="MobiDB-lite"/>
    </source>
</evidence>
<dbReference type="GO" id="GO:0000978">
    <property type="term" value="F:RNA polymerase II cis-regulatory region sequence-specific DNA binding"/>
    <property type="evidence" value="ECO:0007669"/>
    <property type="project" value="TreeGrafter"/>
</dbReference>
<evidence type="ECO:0000256" key="2">
    <source>
        <dbReference type="ARBA" id="ARBA00022737"/>
    </source>
</evidence>
<dbReference type="EMBL" id="JAUKUD010000001">
    <property type="protein sequence ID" value="KAK0754160.1"/>
    <property type="molecule type" value="Genomic_DNA"/>
</dbReference>
<reference evidence="8" key="1">
    <citation type="submission" date="2023-06" db="EMBL/GenBank/DDBJ databases">
        <title>Genome-scale phylogeny and comparative genomics of the fungal order Sordariales.</title>
        <authorList>
            <consortium name="Lawrence Berkeley National Laboratory"/>
            <person name="Hensen N."/>
            <person name="Bonometti L."/>
            <person name="Westerberg I."/>
            <person name="Brannstrom I.O."/>
            <person name="Guillou S."/>
            <person name="Cros-Aarteil S."/>
            <person name="Calhoun S."/>
            <person name="Haridas S."/>
            <person name="Kuo A."/>
            <person name="Mondo S."/>
            <person name="Pangilinan J."/>
            <person name="Riley R."/>
            <person name="LaButti K."/>
            <person name="Andreopoulos B."/>
            <person name="Lipzen A."/>
            <person name="Chen C."/>
            <person name="Yanf M."/>
            <person name="Daum C."/>
            <person name="Ng V."/>
            <person name="Clum A."/>
            <person name="Steindorff A."/>
            <person name="Ohm R."/>
            <person name="Martin F."/>
            <person name="Silar P."/>
            <person name="Natvig D."/>
            <person name="Lalanne C."/>
            <person name="Gautier V."/>
            <person name="Ament-velasquez S.L."/>
            <person name="Kruys A."/>
            <person name="Hutchinson M.I."/>
            <person name="Powell A.J."/>
            <person name="Barry K."/>
            <person name="Miller A.N."/>
            <person name="Grigoriev I.V."/>
            <person name="Debuchy R."/>
            <person name="Gladieux P."/>
            <person name="Thoren M.H."/>
            <person name="Johannesson H."/>
        </authorList>
    </citation>
    <scope>NUCLEOTIDE SEQUENCE</scope>
    <source>
        <strain evidence="8">SMH3187-1</strain>
    </source>
</reference>
<evidence type="ECO:0000313" key="9">
    <source>
        <dbReference type="Proteomes" id="UP001172155"/>
    </source>
</evidence>
<feature type="compositionally biased region" description="Polar residues" evidence="6">
    <location>
        <begin position="360"/>
        <end position="377"/>
    </location>
</feature>
<comment type="caution">
    <text evidence="8">The sequence shown here is derived from an EMBL/GenBank/DDBJ whole genome shotgun (WGS) entry which is preliminary data.</text>
</comment>
<evidence type="ECO:0000256" key="3">
    <source>
        <dbReference type="ARBA" id="ARBA00022771"/>
    </source>
</evidence>
<keyword evidence="1" id="KW-0479">Metal-binding</keyword>
<dbReference type="SUPFAM" id="SSF57667">
    <property type="entry name" value="beta-beta-alpha zinc fingers"/>
    <property type="match status" value="3"/>
</dbReference>
<evidence type="ECO:0000259" key="7">
    <source>
        <dbReference type="PROSITE" id="PS50157"/>
    </source>
</evidence>
<dbReference type="GO" id="GO:0000981">
    <property type="term" value="F:DNA-binding transcription factor activity, RNA polymerase II-specific"/>
    <property type="evidence" value="ECO:0007669"/>
    <property type="project" value="TreeGrafter"/>
</dbReference>
<feature type="domain" description="C2H2-type" evidence="7">
    <location>
        <begin position="564"/>
        <end position="593"/>
    </location>
</feature>
<keyword evidence="3 5" id="KW-0863">Zinc-finger</keyword>
<dbReference type="AlphaFoldDB" id="A0AA40FAE9"/>
<organism evidence="8 9">
    <name type="scientific">Schizothecium vesticola</name>
    <dbReference type="NCBI Taxonomy" id="314040"/>
    <lineage>
        <taxon>Eukaryota</taxon>
        <taxon>Fungi</taxon>
        <taxon>Dikarya</taxon>
        <taxon>Ascomycota</taxon>
        <taxon>Pezizomycotina</taxon>
        <taxon>Sordariomycetes</taxon>
        <taxon>Sordariomycetidae</taxon>
        <taxon>Sordariales</taxon>
        <taxon>Schizotheciaceae</taxon>
        <taxon>Schizothecium</taxon>
    </lineage>
</organism>
<feature type="domain" description="C2H2-type" evidence="7">
    <location>
        <begin position="508"/>
        <end position="535"/>
    </location>
</feature>
<evidence type="ECO:0000256" key="4">
    <source>
        <dbReference type="ARBA" id="ARBA00022833"/>
    </source>
</evidence>
<evidence type="ECO:0000313" key="8">
    <source>
        <dbReference type="EMBL" id="KAK0754160.1"/>
    </source>
</evidence>
<sequence>MDSFGSQNRFPGERTAHHRYSQSSTHHPDLTFSSLMHTQLPTGQSAANPSQIPNGVAYESHDDLCVEHCPSVGIYNGSQYLPHRAPAAMPTGWLGRAMPSHFDFPMDMGGSAMQARSFANSFSNPYQQNWYAHDAHSSFAQSCLSTDEDCISMDSCCDSQCTMTGKCDNTACANKDDTCTDQTCPDAAQRSEMGDSAAAAALLSINHETAQQTGHDLAFLDFDFSAFQNYLLPSTVTNVASHILQAHGNGDSPACPEPCLLNDLSDFTNCGMPIYHNPAPFGNQYHTDTNFQLNHDFAMCQAKFQNPEDYISHFNEQHRPFFTAIPNSFTNTGQRRGGVMQSVETMSSSPTTPLDTTDSGASSHTPSPLTPMSTSMDISDMKHPDTAARSMSISSAAESQHHQCLWRDEGSESICGETFQTPEELFAHAAGTHIKNAKKGDSGFRCGWHDCPRSEPSAAGFPQRSKIERHMQTHIDHKPHVCPKCNKGFSAKQALKQHMYIHADLKPLVCEVCGKAFRYPSALTMHQRVHSGEKPLQCTICGKSFSESSNLSKHKRTHEVRGRFSCVVPGCDRNFHRQDQLRRHMKTHQKEGTGSGEMLVRRLESVFEDS</sequence>
<keyword evidence="4" id="KW-0862">Zinc</keyword>